<evidence type="ECO:0000256" key="1">
    <source>
        <dbReference type="SAM" id="SignalP"/>
    </source>
</evidence>
<dbReference type="PANTHER" id="PTHR10151">
    <property type="entry name" value="ECTONUCLEOTIDE PYROPHOSPHATASE/PHOSPHODIESTERASE"/>
    <property type="match status" value="1"/>
</dbReference>
<dbReference type="RefSeq" id="WP_280575160.1">
    <property type="nucleotide sequence ID" value="NZ_JARXRM010000036.1"/>
</dbReference>
<gene>
    <name evidence="2" type="ORF">QFW77_12880</name>
</gene>
<dbReference type="InterPro" id="IPR017850">
    <property type="entry name" value="Alkaline_phosphatase_core_sf"/>
</dbReference>
<protein>
    <submittedName>
        <fullName evidence="2">Ectonucleotide pyrophosphatase/phosphodiesterase</fullName>
    </submittedName>
</protein>
<proteinExistence type="predicted"/>
<keyword evidence="3" id="KW-1185">Reference proteome</keyword>
<feature type="signal peptide" evidence="1">
    <location>
        <begin position="1"/>
        <end position="23"/>
    </location>
</feature>
<feature type="chain" id="PRO_5045604572" evidence="1">
    <location>
        <begin position="24"/>
        <end position="412"/>
    </location>
</feature>
<keyword evidence="1" id="KW-0732">Signal</keyword>
<dbReference type="CDD" id="cd16018">
    <property type="entry name" value="Enpp"/>
    <property type="match status" value="1"/>
</dbReference>
<sequence length="412" mass="44715">MLRMLTILGVFLLLAGCAWSPPAATGTAPAPTLLLVSLDGVHPGMLGRGDTPRLDRLAREGVRAAWMTPSYPTLTFPNHYTMVTGLRPDRHGLVHNTMYAAELGWFRLSDRGAVGSREWWGGEPLWVSAERAGLPTATLFWPGSEAPVGGVRPTRWHAFDDTMGMEARVRRVLAWLAERGPGRPRLATLYFEHPDGAAHAHGPHSRQLRETMRQVDAAIGQLLDGIARQGLAERVNIVVVSDHGMAEVPEGQVVAVEEMVDPADAELVSSGQVVGFRPRAGRIAQAEAALLGAHPHYDCWRKAELPERWHYGNHSRIPPIVCQMHEGWDAIPRAAVARRPAGPRGSHGFDPALPSMRAIFIARGPAFRGGTELPPFDNVHVYPLLARLLGIDPLPGDGDPGVLAPALREPGP</sequence>
<dbReference type="Pfam" id="PF01663">
    <property type="entry name" value="Phosphodiest"/>
    <property type="match status" value="1"/>
</dbReference>
<comment type="caution">
    <text evidence="2">The sequence shown here is derived from an EMBL/GenBank/DDBJ whole genome shotgun (WGS) entry which is preliminary data.</text>
</comment>
<evidence type="ECO:0000313" key="3">
    <source>
        <dbReference type="Proteomes" id="UP001156940"/>
    </source>
</evidence>
<organism evidence="2 3">
    <name type="scientific">Luteimonas endophytica</name>
    <dbReference type="NCBI Taxonomy" id="3042023"/>
    <lineage>
        <taxon>Bacteria</taxon>
        <taxon>Pseudomonadati</taxon>
        <taxon>Pseudomonadota</taxon>
        <taxon>Gammaproteobacteria</taxon>
        <taxon>Lysobacterales</taxon>
        <taxon>Lysobacteraceae</taxon>
        <taxon>Luteimonas</taxon>
    </lineage>
</organism>
<dbReference type="EMBL" id="JARXRM010000036">
    <property type="protein sequence ID" value="MDH5823872.1"/>
    <property type="molecule type" value="Genomic_DNA"/>
</dbReference>
<dbReference type="SUPFAM" id="SSF53649">
    <property type="entry name" value="Alkaline phosphatase-like"/>
    <property type="match status" value="1"/>
</dbReference>
<evidence type="ECO:0000313" key="2">
    <source>
        <dbReference type="EMBL" id="MDH5823872.1"/>
    </source>
</evidence>
<name>A0ABT6JAM6_9GAMM</name>
<dbReference type="PROSITE" id="PS51257">
    <property type="entry name" value="PROKAR_LIPOPROTEIN"/>
    <property type="match status" value="1"/>
</dbReference>
<dbReference type="InterPro" id="IPR002591">
    <property type="entry name" value="Phosphodiest/P_Trfase"/>
</dbReference>
<dbReference type="Gene3D" id="3.40.720.10">
    <property type="entry name" value="Alkaline Phosphatase, subunit A"/>
    <property type="match status" value="1"/>
</dbReference>
<accession>A0ABT6JAM6</accession>
<reference evidence="2 3" key="1">
    <citation type="submission" date="2023-04" db="EMBL/GenBank/DDBJ databases">
        <title>Luteimonas endophyticus RD2P54.</title>
        <authorList>
            <person name="Sun J.-Q."/>
        </authorList>
    </citation>
    <scope>NUCLEOTIDE SEQUENCE [LARGE SCALE GENOMIC DNA]</scope>
    <source>
        <strain evidence="2 3">RD2P54</strain>
    </source>
</reference>
<dbReference type="PANTHER" id="PTHR10151:SF120">
    <property type="entry name" value="BIS(5'-ADENOSYL)-TRIPHOSPHATASE"/>
    <property type="match status" value="1"/>
</dbReference>
<dbReference type="Proteomes" id="UP001156940">
    <property type="component" value="Unassembled WGS sequence"/>
</dbReference>
<dbReference type="Gene3D" id="3.30.1360.180">
    <property type="match status" value="1"/>
</dbReference>